<evidence type="ECO:0000256" key="2">
    <source>
        <dbReference type="ARBA" id="ARBA00006810"/>
    </source>
</evidence>
<keyword evidence="8 11" id="KW-0406">Ion transport</keyword>
<keyword evidence="3 11" id="KW-0813">Transport</keyword>
<accession>A0A4S4FMT6</accession>
<dbReference type="GO" id="GO:0005886">
    <property type="term" value="C:plasma membrane"/>
    <property type="evidence" value="ECO:0007669"/>
    <property type="project" value="UniProtKB-SubCell"/>
</dbReference>
<dbReference type="InterPro" id="IPR045083">
    <property type="entry name" value="ATP_synth_F0_asu_bact/mt"/>
</dbReference>
<dbReference type="HAMAP" id="MF_01393">
    <property type="entry name" value="ATP_synth_a_bact"/>
    <property type="match status" value="1"/>
</dbReference>
<feature type="transmembrane region" description="Helical" evidence="11">
    <location>
        <begin position="104"/>
        <end position="127"/>
    </location>
</feature>
<protein>
    <recommendedName>
        <fullName evidence="11 12">ATP synthase subunit a</fullName>
    </recommendedName>
    <alternativeName>
        <fullName evidence="11">ATP synthase F0 sector subunit a</fullName>
    </alternativeName>
    <alternativeName>
        <fullName evidence="11">F-ATPase subunit 6</fullName>
    </alternativeName>
</protein>
<comment type="subcellular location">
    <subcellularLocation>
        <location evidence="11 12">Cell membrane</location>
        <topology evidence="11 12">Multi-pass membrane protein</topology>
    </subcellularLocation>
    <subcellularLocation>
        <location evidence="1">Membrane</location>
        <topology evidence="1">Multi-pass membrane protein</topology>
    </subcellularLocation>
</comment>
<evidence type="ECO:0000256" key="7">
    <source>
        <dbReference type="ARBA" id="ARBA00022989"/>
    </source>
</evidence>
<feature type="transmembrane region" description="Helical" evidence="11">
    <location>
        <begin position="221"/>
        <end position="245"/>
    </location>
</feature>
<evidence type="ECO:0000256" key="5">
    <source>
        <dbReference type="ARBA" id="ARBA00022692"/>
    </source>
</evidence>
<evidence type="ECO:0000256" key="3">
    <source>
        <dbReference type="ARBA" id="ARBA00022448"/>
    </source>
</evidence>
<gene>
    <name evidence="11 13" type="primary">atpB</name>
    <name evidence="13" type="ORF">E6C64_05275</name>
</gene>
<dbReference type="SUPFAM" id="SSF81336">
    <property type="entry name" value="F1F0 ATP synthase subunit A"/>
    <property type="match status" value="1"/>
</dbReference>
<feature type="transmembrane region" description="Helical" evidence="11">
    <location>
        <begin position="166"/>
        <end position="189"/>
    </location>
</feature>
<keyword evidence="6 11" id="KW-0375">Hydrogen ion transport</keyword>
<keyword evidence="14" id="KW-1185">Reference proteome</keyword>
<evidence type="ECO:0000256" key="9">
    <source>
        <dbReference type="ARBA" id="ARBA00023136"/>
    </source>
</evidence>
<dbReference type="Proteomes" id="UP000309133">
    <property type="component" value="Unassembled WGS sequence"/>
</dbReference>
<reference evidence="13 14" key="1">
    <citation type="submission" date="2019-04" db="EMBL/GenBank/DDBJ databases">
        <authorList>
            <person name="Jiang L."/>
        </authorList>
    </citation>
    <scope>NUCLEOTIDE SEQUENCE [LARGE SCALE GENOMIC DNA]</scope>
    <source>
        <strain evidence="13 14">YIM 131853</strain>
    </source>
</reference>
<dbReference type="PANTHER" id="PTHR11410:SF0">
    <property type="entry name" value="ATP SYNTHASE SUBUNIT A"/>
    <property type="match status" value="1"/>
</dbReference>
<comment type="similarity">
    <text evidence="2 11 12">Belongs to the ATPase A chain family.</text>
</comment>
<feature type="transmembrane region" description="Helical" evidence="11">
    <location>
        <begin position="133"/>
        <end position="154"/>
    </location>
</feature>
<evidence type="ECO:0000256" key="6">
    <source>
        <dbReference type="ARBA" id="ARBA00022781"/>
    </source>
</evidence>
<dbReference type="PRINTS" id="PR00123">
    <property type="entry name" value="ATPASEA"/>
</dbReference>
<evidence type="ECO:0000256" key="4">
    <source>
        <dbReference type="ARBA" id="ARBA00022547"/>
    </source>
</evidence>
<evidence type="ECO:0000256" key="12">
    <source>
        <dbReference type="RuleBase" id="RU000483"/>
    </source>
</evidence>
<keyword evidence="10 11" id="KW-0066">ATP synthesis</keyword>
<evidence type="ECO:0000256" key="11">
    <source>
        <dbReference type="HAMAP-Rule" id="MF_01393"/>
    </source>
</evidence>
<evidence type="ECO:0000313" key="14">
    <source>
        <dbReference type="Proteomes" id="UP000309133"/>
    </source>
</evidence>
<dbReference type="InterPro" id="IPR000568">
    <property type="entry name" value="ATP_synth_F0_asu"/>
</dbReference>
<feature type="transmembrane region" description="Helical" evidence="11">
    <location>
        <begin position="251"/>
        <end position="270"/>
    </location>
</feature>
<dbReference type="RefSeq" id="WP_136426614.1">
    <property type="nucleotide sequence ID" value="NZ_SSSM01000003.1"/>
</dbReference>
<dbReference type="GO" id="GO:0046933">
    <property type="term" value="F:proton-transporting ATP synthase activity, rotational mechanism"/>
    <property type="evidence" value="ECO:0007669"/>
    <property type="project" value="UniProtKB-UniRule"/>
</dbReference>
<evidence type="ECO:0000256" key="8">
    <source>
        <dbReference type="ARBA" id="ARBA00023065"/>
    </source>
</evidence>
<name>A0A4S4FMT6_9MICO</name>
<dbReference type="AlphaFoldDB" id="A0A4S4FMT6"/>
<dbReference type="PANTHER" id="PTHR11410">
    <property type="entry name" value="ATP SYNTHASE SUBUNIT A"/>
    <property type="match status" value="1"/>
</dbReference>
<dbReference type="Pfam" id="PF00119">
    <property type="entry name" value="ATP-synt_A"/>
    <property type="match status" value="1"/>
</dbReference>
<dbReference type="NCBIfam" id="TIGR01131">
    <property type="entry name" value="ATP_synt_6_or_A"/>
    <property type="match status" value="1"/>
</dbReference>
<sequence>MEKSLPVNALTLVAPFANDGEFHGPSLDDFFPPAIFFEGTPFEINRIILIRFLVVAVLILLFWLGTRRMSVIPGRGQNVLEMAVGFVRDSIVFNTLGEREGRRFLPLLVPMFFFIVFMNLTSIVPFLNIAGSSVIGLPLILALTSYIAFVYAGIRKHPGAFFKNSLFPSGVPWPLYIVVTPIELISTFVLRPVTLALRLLMNMVAGHMLLVLCFSATQFFLFTAGGLFGLFSIGTFAFGFAFTLFELLVGVLQAYVFTLLTAVYINLALVDEH</sequence>
<keyword evidence="11" id="KW-1003">Cell membrane</keyword>
<proteinExistence type="inferred from homology"/>
<keyword evidence="7 11" id="KW-1133">Transmembrane helix</keyword>
<evidence type="ECO:0000313" key="13">
    <source>
        <dbReference type="EMBL" id="THG31494.1"/>
    </source>
</evidence>
<dbReference type="OrthoDB" id="9809130at2"/>
<keyword evidence="5 11" id="KW-0812">Transmembrane</keyword>
<organism evidence="13 14">
    <name type="scientific">Naasia lichenicola</name>
    <dbReference type="NCBI Taxonomy" id="2565933"/>
    <lineage>
        <taxon>Bacteria</taxon>
        <taxon>Bacillati</taxon>
        <taxon>Actinomycetota</taxon>
        <taxon>Actinomycetes</taxon>
        <taxon>Micrococcales</taxon>
        <taxon>Microbacteriaceae</taxon>
        <taxon>Naasia</taxon>
    </lineage>
</organism>
<evidence type="ECO:0000256" key="1">
    <source>
        <dbReference type="ARBA" id="ARBA00004141"/>
    </source>
</evidence>
<dbReference type="GO" id="GO:0045259">
    <property type="term" value="C:proton-transporting ATP synthase complex"/>
    <property type="evidence" value="ECO:0007669"/>
    <property type="project" value="UniProtKB-KW"/>
</dbReference>
<comment type="caution">
    <text evidence="13">The sequence shown here is derived from an EMBL/GenBank/DDBJ whole genome shotgun (WGS) entry which is preliminary data.</text>
</comment>
<comment type="function">
    <text evidence="11 12">Key component of the proton channel; it plays a direct role in the translocation of protons across the membrane.</text>
</comment>
<dbReference type="EMBL" id="SSSM01000003">
    <property type="protein sequence ID" value="THG31494.1"/>
    <property type="molecule type" value="Genomic_DNA"/>
</dbReference>
<dbReference type="InterPro" id="IPR035908">
    <property type="entry name" value="F0_ATP_A_sf"/>
</dbReference>
<evidence type="ECO:0000256" key="10">
    <source>
        <dbReference type="ARBA" id="ARBA00023310"/>
    </source>
</evidence>
<dbReference type="Gene3D" id="1.20.120.220">
    <property type="entry name" value="ATP synthase, F0 complex, subunit A"/>
    <property type="match status" value="1"/>
</dbReference>
<feature type="transmembrane region" description="Helical" evidence="11">
    <location>
        <begin position="195"/>
        <end position="214"/>
    </location>
</feature>
<keyword evidence="4 11" id="KW-0138">CF(0)</keyword>
<keyword evidence="9 11" id="KW-0472">Membrane</keyword>
<dbReference type="CDD" id="cd00310">
    <property type="entry name" value="ATP-synt_Fo_a_6"/>
    <property type="match status" value="1"/>
</dbReference>
<feature type="transmembrane region" description="Helical" evidence="11">
    <location>
        <begin position="47"/>
        <end position="65"/>
    </location>
</feature>